<sequence length="206" mass="23693">MHQMRYTFPHFTPDLEYVQPDYEKWAAVRIGMSRDDVVSQLGPPLDDELLGGKSRPTDPYYSYGYLQMPMLPHPRTYDFLIGFDDDGTVFTKIDPFNGRFSTDGSPTSPEIIIPTDRAAFSHYPRILDCRWFPSSGLYPMTYIFELGAGQPFGPEQFHGEEIESDLPIPFFMTTFGGAQPGRFRVKAKNKLGESDWCDYRYFSFTV</sequence>
<comment type="caution">
    <text evidence="1">The sequence shown here is derived from an EMBL/GenBank/DDBJ whole genome shotgun (WGS) entry which is preliminary data.</text>
</comment>
<accession>L7CDH1</accession>
<dbReference type="EMBL" id="AMWG01000116">
    <property type="protein sequence ID" value="ELP32033.1"/>
    <property type="molecule type" value="Genomic_DNA"/>
</dbReference>
<dbReference type="PATRIC" id="fig|993516.3.peg.4313"/>
<gene>
    <name evidence="1" type="ORF">RBSWK_04031</name>
</gene>
<evidence type="ECO:0000313" key="2">
    <source>
        <dbReference type="Proteomes" id="UP000010959"/>
    </source>
</evidence>
<name>L7CDH1_RHOBT</name>
<dbReference type="RefSeq" id="WP_007338831.1">
    <property type="nucleotide sequence ID" value="NZ_AMWG01000116.1"/>
</dbReference>
<evidence type="ECO:0000313" key="1">
    <source>
        <dbReference type="EMBL" id="ELP32033.1"/>
    </source>
</evidence>
<dbReference type="Proteomes" id="UP000010959">
    <property type="component" value="Unassembled WGS sequence"/>
</dbReference>
<dbReference type="AlphaFoldDB" id="L7CDH1"/>
<organism evidence="1 2">
    <name type="scientific">Rhodopirellula baltica SWK14</name>
    <dbReference type="NCBI Taxonomy" id="993516"/>
    <lineage>
        <taxon>Bacteria</taxon>
        <taxon>Pseudomonadati</taxon>
        <taxon>Planctomycetota</taxon>
        <taxon>Planctomycetia</taxon>
        <taxon>Pirellulales</taxon>
        <taxon>Pirellulaceae</taxon>
        <taxon>Rhodopirellula</taxon>
    </lineage>
</organism>
<proteinExistence type="predicted"/>
<protein>
    <submittedName>
        <fullName evidence="1">Uncharacterized protein</fullName>
    </submittedName>
</protein>
<reference evidence="1 2" key="1">
    <citation type="journal article" date="2013" name="Mar. Genomics">
        <title>Expression of sulfatases in Rhodopirellula baltica and the diversity of sulfatases in the genus Rhodopirellula.</title>
        <authorList>
            <person name="Wegner C.E."/>
            <person name="Richter-Heitmann T."/>
            <person name="Klindworth A."/>
            <person name="Klockow C."/>
            <person name="Richter M."/>
            <person name="Achstetter T."/>
            <person name="Glockner F.O."/>
            <person name="Harder J."/>
        </authorList>
    </citation>
    <scope>NUCLEOTIDE SEQUENCE [LARGE SCALE GENOMIC DNA]</scope>
    <source>
        <strain evidence="1 2">SWK14</strain>
    </source>
</reference>